<dbReference type="GO" id="GO:0016740">
    <property type="term" value="F:transferase activity"/>
    <property type="evidence" value="ECO:0007669"/>
    <property type="project" value="UniProtKB-KW"/>
</dbReference>
<comment type="caution">
    <text evidence="1">The sequence shown here is derived from an EMBL/GenBank/DDBJ whole genome shotgun (WGS) entry which is preliminary data.</text>
</comment>
<accession>A0A1U7I4P8</accession>
<dbReference type="EMBL" id="MRCE01000053">
    <property type="protein sequence ID" value="OKH31206.1"/>
    <property type="molecule type" value="Genomic_DNA"/>
</dbReference>
<reference evidence="1 2" key="1">
    <citation type="submission" date="2016-11" db="EMBL/GenBank/DDBJ databases">
        <title>Draft Genome Sequences of Nine Cyanobacterial Strains from Diverse Habitats.</title>
        <authorList>
            <person name="Zhu T."/>
            <person name="Hou S."/>
            <person name="Lu X."/>
            <person name="Hess W.R."/>
        </authorList>
    </citation>
    <scope>NUCLEOTIDE SEQUENCE [LARGE SCALE GENOMIC DNA]</scope>
    <source>
        <strain evidence="1 2">IAM M-71</strain>
    </source>
</reference>
<proteinExistence type="predicted"/>
<sequence>MTWEVCIRYSNGQEKVLRSYRNREKALRCVDAIYNTLGYPLHLAYIVRAGDAQQMFQSA</sequence>
<protein>
    <submittedName>
        <fullName evidence="1">Family 2 glycosyl transferase</fullName>
    </submittedName>
</protein>
<dbReference type="RefSeq" id="WP_073597044.1">
    <property type="nucleotide sequence ID" value="NZ_MRCE01000053.1"/>
</dbReference>
<evidence type="ECO:0000313" key="1">
    <source>
        <dbReference type="EMBL" id="OKH31206.1"/>
    </source>
</evidence>
<gene>
    <name evidence="1" type="ORF">NIES2119_29425</name>
</gene>
<dbReference type="Proteomes" id="UP000185860">
    <property type="component" value="Unassembled WGS sequence"/>
</dbReference>
<dbReference type="AlphaFoldDB" id="A0A1U7I4P8"/>
<keyword evidence="1" id="KW-0808">Transferase</keyword>
<organism evidence="1 2">
    <name type="scientific">[Phormidium ambiguum] IAM M-71</name>
    <dbReference type="NCBI Taxonomy" id="454136"/>
    <lineage>
        <taxon>Bacteria</taxon>
        <taxon>Bacillati</taxon>
        <taxon>Cyanobacteriota</taxon>
        <taxon>Cyanophyceae</taxon>
        <taxon>Oscillatoriophycideae</taxon>
        <taxon>Aerosakkonematales</taxon>
        <taxon>Aerosakkonemataceae</taxon>
        <taxon>Floridanema</taxon>
    </lineage>
</organism>
<dbReference type="OrthoDB" id="574233at2"/>
<evidence type="ECO:0000313" key="2">
    <source>
        <dbReference type="Proteomes" id="UP000185860"/>
    </source>
</evidence>
<name>A0A1U7I4P8_9CYAN</name>